<proteinExistence type="predicted"/>
<evidence type="ECO:0000256" key="2">
    <source>
        <dbReference type="ARBA" id="ARBA00022833"/>
    </source>
</evidence>
<evidence type="ECO:0000256" key="3">
    <source>
        <dbReference type="PROSITE-ProRule" id="PRU00175"/>
    </source>
</evidence>
<dbReference type="PROSITE" id="PS50089">
    <property type="entry name" value="ZF_RING_2"/>
    <property type="match status" value="2"/>
</dbReference>
<evidence type="ECO:0000256" key="1">
    <source>
        <dbReference type="ARBA" id="ARBA00022771"/>
    </source>
</evidence>
<evidence type="ECO:0000259" key="5">
    <source>
        <dbReference type="PROSITE" id="PS50089"/>
    </source>
</evidence>
<keyword evidence="4" id="KW-1133">Transmembrane helix</keyword>
<dbReference type="GO" id="GO:0008270">
    <property type="term" value="F:zinc ion binding"/>
    <property type="evidence" value="ECO:0007669"/>
    <property type="project" value="UniProtKB-KW"/>
</dbReference>
<dbReference type="AlphaFoldDB" id="A0A0Q9X3D5"/>
<dbReference type="SUPFAM" id="SSF57850">
    <property type="entry name" value="RING/U-box"/>
    <property type="match status" value="2"/>
</dbReference>
<dbReference type="Pfam" id="PF13639">
    <property type="entry name" value="zf-RING_2"/>
    <property type="match status" value="1"/>
</dbReference>
<keyword evidence="1 3" id="KW-0479">Metal-binding</keyword>
<evidence type="ECO:0000313" key="7">
    <source>
        <dbReference type="Proteomes" id="UP000007798"/>
    </source>
</evidence>
<dbReference type="OrthoDB" id="8062037at2759"/>
<dbReference type="FunCoup" id="A0A0Q9X3D5">
    <property type="interactions" value="32"/>
</dbReference>
<dbReference type="KEGG" id="dwi:26530079"/>
<dbReference type="Proteomes" id="UP000007798">
    <property type="component" value="Unassembled WGS sequence"/>
</dbReference>
<feature type="transmembrane region" description="Helical" evidence="4">
    <location>
        <begin position="6"/>
        <end position="25"/>
    </location>
</feature>
<sequence length="153" mass="17726">MEWNQLMSYGCMAAAALYVAYGNGIPMMVQCYQKMFDQLEEAKHKSKPGDRCICCLEVMSEEDWHVLKCHHALHKECFEELRQLRNTCLICGKVYVYSSSQPGEICIICMDDENPLNIQNMTYLACNHALHESCLTTYKENGYRNCPFCRKDI</sequence>
<name>A0A0Q9X3D5_DROWI</name>
<evidence type="ECO:0000256" key="4">
    <source>
        <dbReference type="SAM" id="Phobius"/>
    </source>
</evidence>
<feature type="domain" description="RING-type" evidence="5">
    <location>
        <begin position="52"/>
        <end position="91"/>
    </location>
</feature>
<dbReference type="EMBL" id="CH964232">
    <property type="protein sequence ID" value="KRF99437.1"/>
    <property type="molecule type" value="Genomic_DNA"/>
</dbReference>
<keyword evidence="4" id="KW-0472">Membrane</keyword>
<reference evidence="6 7" key="1">
    <citation type="journal article" date="2007" name="Nature">
        <title>Evolution of genes and genomes on the Drosophila phylogeny.</title>
        <authorList>
            <consortium name="Drosophila 12 Genomes Consortium"/>
            <person name="Clark A.G."/>
            <person name="Eisen M.B."/>
            <person name="Smith D.R."/>
            <person name="Bergman C.M."/>
            <person name="Oliver B."/>
            <person name="Markow T.A."/>
            <person name="Kaufman T.C."/>
            <person name="Kellis M."/>
            <person name="Gelbart W."/>
            <person name="Iyer V.N."/>
            <person name="Pollard D.A."/>
            <person name="Sackton T.B."/>
            <person name="Larracuente A.M."/>
            <person name="Singh N.D."/>
            <person name="Abad J.P."/>
            <person name="Abt D.N."/>
            <person name="Adryan B."/>
            <person name="Aguade M."/>
            <person name="Akashi H."/>
            <person name="Anderson W.W."/>
            <person name="Aquadro C.F."/>
            <person name="Ardell D.H."/>
            <person name="Arguello R."/>
            <person name="Artieri C.G."/>
            <person name="Barbash D.A."/>
            <person name="Barker D."/>
            <person name="Barsanti P."/>
            <person name="Batterham P."/>
            <person name="Batzoglou S."/>
            <person name="Begun D."/>
            <person name="Bhutkar A."/>
            <person name="Blanco E."/>
            <person name="Bosak S.A."/>
            <person name="Bradley R.K."/>
            <person name="Brand A.D."/>
            <person name="Brent M.R."/>
            <person name="Brooks A.N."/>
            <person name="Brown R.H."/>
            <person name="Butlin R.K."/>
            <person name="Caggese C."/>
            <person name="Calvi B.R."/>
            <person name="Bernardo de Carvalho A."/>
            <person name="Caspi A."/>
            <person name="Castrezana S."/>
            <person name="Celniker S.E."/>
            <person name="Chang J.L."/>
            <person name="Chapple C."/>
            <person name="Chatterji S."/>
            <person name="Chinwalla A."/>
            <person name="Civetta A."/>
            <person name="Clifton S.W."/>
            <person name="Comeron J.M."/>
            <person name="Costello J.C."/>
            <person name="Coyne J.A."/>
            <person name="Daub J."/>
            <person name="David R.G."/>
            <person name="Delcher A.L."/>
            <person name="Delehaunty K."/>
            <person name="Do C.B."/>
            <person name="Ebling H."/>
            <person name="Edwards K."/>
            <person name="Eickbush T."/>
            <person name="Evans J.D."/>
            <person name="Filipski A."/>
            <person name="Findeiss S."/>
            <person name="Freyhult E."/>
            <person name="Fulton L."/>
            <person name="Fulton R."/>
            <person name="Garcia A.C."/>
            <person name="Gardiner A."/>
            <person name="Garfield D.A."/>
            <person name="Garvin B.E."/>
            <person name="Gibson G."/>
            <person name="Gilbert D."/>
            <person name="Gnerre S."/>
            <person name="Godfrey J."/>
            <person name="Good R."/>
            <person name="Gotea V."/>
            <person name="Gravely B."/>
            <person name="Greenberg A.J."/>
            <person name="Griffiths-Jones S."/>
            <person name="Gross S."/>
            <person name="Guigo R."/>
            <person name="Gustafson E.A."/>
            <person name="Haerty W."/>
            <person name="Hahn M.W."/>
            <person name="Halligan D.L."/>
            <person name="Halpern A.L."/>
            <person name="Halter G.M."/>
            <person name="Han M.V."/>
            <person name="Heger A."/>
            <person name="Hillier L."/>
            <person name="Hinrichs A.S."/>
            <person name="Holmes I."/>
            <person name="Hoskins R.A."/>
            <person name="Hubisz M.J."/>
            <person name="Hultmark D."/>
            <person name="Huntley M.A."/>
            <person name="Jaffe D.B."/>
            <person name="Jagadeeshan S."/>
            <person name="Jeck W.R."/>
            <person name="Johnson J."/>
            <person name="Jones C.D."/>
            <person name="Jordan W.C."/>
            <person name="Karpen G.H."/>
            <person name="Kataoka E."/>
            <person name="Keightley P.D."/>
            <person name="Kheradpour P."/>
            <person name="Kirkness E.F."/>
            <person name="Koerich L.B."/>
            <person name="Kristiansen K."/>
            <person name="Kudrna D."/>
            <person name="Kulathinal R.J."/>
            <person name="Kumar S."/>
            <person name="Kwok R."/>
            <person name="Lander E."/>
            <person name="Langley C.H."/>
            <person name="Lapoint R."/>
            <person name="Lazzaro B.P."/>
            <person name="Lee S.J."/>
            <person name="Levesque L."/>
            <person name="Li R."/>
            <person name="Lin C.F."/>
            <person name="Lin M.F."/>
            <person name="Lindblad-Toh K."/>
            <person name="Llopart A."/>
            <person name="Long M."/>
            <person name="Low L."/>
            <person name="Lozovsky E."/>
            <person name="Lu J."/>
            <person name="Luo M."/>
            <person name="Machado C.A."/>
            <person name="Makalowski W."/>
            <person name="Marzo M."/>
            <person name="Matsuda M."/>
            <person name="Matzkin L."/>
            <person name="McAllister B."/>
            <person name="McBride C.S."/>
            <person name="McKernan B."/>
            <person name="McKernan K."/>
            <person name="Mendez-Lago M."/>
            <person name="Minx P."/>
            <person name="Mollenhauer M.U."/>
            <person name="Montooth K."/>
            <person name="Mount S.M."/>
            <person name="Mu X."/>
            <person name="Myers E."/>
            <person name="Negre B."/>
            <person name="Newfeld S."/>
            <person name="Nielsen R."/>
            <person name="Noor M.A."/>
            <person name="O'Grady P."/>
            <person name="Pachter L."/>
            <person name="Papaceit M."/>
            <person name="Parisi M.J."/>
            <person name="Parisi M."/>
            <person name="Parts L."/>
            <person name="Pedersen J.S."/>
            <person name="Pesole G."/>
            <person name="Phillippy A.M."/>
            <person name="Ponting C.P."/>
            <person name="Pop M."/>
            <person name="Porcelli D."/>
            <person name="Powell J.R."/>
            <person name="Prohaska S."/>
            <person name="Pruitt K."/>
            <person name="Puig M."/>
            <person name="Quesneville H."/>
            <person name="Ram K.R."/>
            <person name="Rand D."/>
            <person name="Rasmussen M.D."/>
            <person name="Reed L.K."/>
            <person name="Reenan R."/>
            <person name="Reily A."/>
            <person name="Remington K.A."/>
            <person name="Rieger T.T."/>
            <person name="Ritchie M.G."/>
            <person name="Robin C."/>
            <person name="Rogers Y.H."/>
            <person name="Rohde C."/>
            <person name="Rozas J."/>
            <person name="Rubenfield M.J."/>
            <person name="Ruiz A."/>
            <person name="Russo S."/>
            <person name="Salzberg S.L."/>
            <person name="Sanchez-Gracia A."/>
            <person name="Saranga D.J."/>
            <person name="Sato H."/>
            <person name="Schaeffer S.W."/>
            <person name="Schatz M.C."/>
            <person name="Schlenke T."/>
            <person name="Schwartz R."/>
            <person name="Segarra C."/>
            <person name="Singh R.S."/>
            <person name="Sirot L."/>
            <person name="Sirota M."/>
            <person name="Sisneros N.B."/>
            <person name="Smith C.D."/>
            <person name="Smith T.F."/>
            <person name="Spieth J."/>
            <person name="Stage D.E."/>
            <person name="Stark A."/>
            <person name="Stephan W."/>
            <person name="Strausberg R.L."/>
            <person name="Strempel S."/>
            <person name="Sturgill D."/>
            <person name="Sutton G."/>
            <person name="Sutton G.G."/>
            <person name="Tao W."/>
            <person name="Teichmann S."/>
            <person name="Tobari Y.N."/>
            <person name="Tomimura Y."/>
            <person name="Tsolas J.M."/>
            <person name="Valente V.L."/>
            <person name="Venter E."/>
            <person name="Venter J.C."/>
            <person name="Vicario S."/>
            <person name="Vieira F.G."/>
            <person name="Vilella A.J."/>
            <person name="Villasante A."/>
            <person name="Walenz B."/>
            <person name="Wang J."/>
            <person name="Wasserman M."/>
            <person name="Watts T."/>
            <person name="Wilson D."/>
            <person name="Wilson R.K."/>
            <person name="Wing R.A."/>
            <person name="Wolfner M.F."/>
            <person name="Wong A."/>
            <person name="Wong G.K."/>
            <person name="Wu C.I."/>
            <person name="Wu G."/>
            <person name="Yamamoto D."/>
            <person name="Yang H.P."/>
            <person name="Yang S.P."/>
            <person name="Yorke J.A."/>
            <person name="Yoshida K."/>
            <person name="Zdobnov E."/>
            <person name="Zhang P."/>
            <person name="Zhang Y."/>
            <person name="Zimin A.V."/>
            <person name="Baldwin J."/>
            <person name="Abdouelleil A."/>
            <person name="Abdulkadir J."/>
            <person name="Abebe A."/>
            <person name="Abera B."/>
            <person name="Abreu J."/>
            <person name="Acer S.C."/>
            <person name="Aftuck L."/>
            <person name="Alexander A."/>
            <person name="An P."/>
            <person name="Anderson E."/>
            <person name="Anderson S."/>
            <person name="Arachi H."/>
            <person name="Azer M."/>
            <person name="Bachantsang P."/>
            <person name="Barry A."/>
            <person name="Bayul T."/>
            <person name="Berlin A."/>
            <person name="Bessette D."/>
            <person name="Bloom T."/>
            <person name="Blye J."/>
            <person name="Boguslavskiy L."/>
            <person name="Bonnet C."/>
            <person name="Boukhgalter B."/>
            <person name="Bourzgui I."/>
            <person name="Brown A."/>
            <person name="Cahill P."/>
            <person name="Channer S."/>
            <person name="Cheshatsang Y."/>
            <person name="Chuda L."/>
            <person name="Citroen M."/>
            <person name="Collymore A."/>
            <person name="Cooke P."/>
            <person name="Costello M."/>
            <person name="D'Aco K."/>
            <person name="Daza R."/>
            <person name="De Haan G."/>
            <person name="DeGray S."/>
            <person name="DeMaso C."/>
            <person name="Dhargay N."/>
            <person name="Dooley K."/>
            <person name="Dooley E."/>
            <person name="Doricent M."/>
            <person name="Dorje P."/>
            <person name="Dorjee K."/>
            <person name="Dupes A."/>
            <person name="Elong R."/>
            <person name="Falk J."/>
            <person name="Farina A."/>
            <person name="Faro S."/>
            <person name="Ferguson D."/>
            <person name="Fisher S."/>
            <person name="Foley C.D."/>
            <person name="Franke A."/>
            <person name="Friedrich D."/>
            <person name="Gadbois L."/>
            <person name="Gearin G."/>
            <person name="Gearin C.R."/>
            <person name="Giannoukos G."/>
            <person name="Goode T."/>
            <person name="Graham J."/>
            <person name="Grandbois E."/>
            <person name="Grewal S."/>
            <person name="Gyaltsen K."/>
            <person name="Hafez N."/>
            <person name="Hagos B."/>
            <person name="Hall J."/>
            <person name="Henson C."/>
            <person name="Hollinger A."/>
            <person name="Honan T."/>
            <person name="Huard M.D."/>
            <person name="Hughes L."/>
            <person name="Hurhula B."/>
            <person name="Husby M.E."/>
            <person name="Kamat A."/>
            <person name="Kanga B."/>
            <person name="Kashin S."/>
            <person name="Khazanovich D."/>
            <person name="Kisner P."/>
            <person name="Lance K."/>
            <person name="Lara M."/>
            <person name="Lee W."/>
            <person name="Lennon N."/>
            <person name="Letendre F."/>
            <person name="LeVine R."/>
            <person name="Lipovsky A."/>
            <person name="Liu X."/>
            <person name="Liu J."/>
            <person name="Liu S."/>
            <person name="Lokyitsang T."/>
            <person name="Lokyitsang Y."/>
            <person name="Lubonja R."/>
            <person name="Lui A."/>
            <person name="MacDonald P."/>
            <person name="Magnisalis V."/>
            <person name="Maru K."/>
            <person name="Matthews C."/>
            <person name="McCusker W."/>
            <person name="McDonough S."/>
            <person name="Mehta T."/>
            <person name="Meldrim J."/>
            <person name="Meneus L."/>
            <person name="Mihai O."/>
            <person name="Mihalev A."/>
            <person name="Mihova T."/>
            <person name="Mittelman R."/>
            <person name="Mlenga V."/>
            <person name="Montmayeur A."/>
            <person name="Mulrain L."/>
            <person name="Navidi A."/>
            <person name="Naylor J."/>
            <person name="Negash T."/>
            <person name="Nguyen T."/>
            <person name="Nguyen N."/>
            <person name="Nicol R."/>
            <person name="Norbu C."/>
            <person name="Norbu N."/>
            <person name="Novod N."/>
            <person name="O'Neill B."/>
            <person name="Osman S."/>
            <person name="Markiewicz E."/>
            <person name="Oyono O.L."/>
            <person name="Patti C."/>
            <person name="Phunkhang P."/>
            <person name="Pierre F."/>
            <person name="Priest M."/>
            <person name="Raghuraman S."/>
            <person name="Rege F."/>
            <person name="Reyes R."/>
            <person name="Rise C."/>
            <person name="Rogov P."/>
            <person name="Ross K."/>
            <person name="Ryan E."/>
            <person name="Settipalli S."/>
            <person name="Shea T."/>
            <person name="Sherpa N."/>
            <person name="Shi L."/>
            <person name="Shih D."/>
            <person name="Sparrow T."/>
            <person name="Spaulding J."/>
            <person name="Stalker J."/>
            <person name="Stange-Thomann N."/>
            <person name="Stavropoulos S."/>
            <person name="Stone C."/>
            <person name="Strader C."/>
            <person name="Tesfaye S."/>
            <person name="Thomson T."/>
            <person name="Thoulutsang Y."/>
            <person name="Thoulutsang D."/>
            <person name="Topham K."/>
            <person name="Topping I."/>
            <person name="Tsamla T."/>
            <person name="Vassiliev H."/>
            <person name="Vo A."/>
            <person name="Wangchuk T."/>
            <person name="Wangdi T."/>
            <person name="Weiand M."/>
            <person name="Wilkinson J."/>
            <person name="Wilson A."/>
            <person name="Yadav S."/>
            <person name="Young G."/>
            <person name="Yu Q."/>
            <person name="Zembek L."/>
            <person name="Zhong D."/>
            <person name="Zimmer A."/>
            <person name="Zwirko Z."/>
            <person name="Jaffe D.B."/>
            <person name="Alvarez P."/>
            <person name="Brockman W."/>
            <person name="Butler J."/>
            <person name="Chin C."/>
            <person name="Gnerre S."/>
            <person name="Grabherr M."/>
            <person name="Kleber M."/>
            <person name="Mauceli E."/>
            <person name="MacCallum I."/>
        </authorList>
    </citation>
    <scope>NUCLEOTIDE SEQUENCE [LARGE SCALE GENOMIC DNA]</scope>
    <source>
        <strain evidence="7">Tucson 14030-0811.24</strain>
    </source>
</reference>
<protein>
    <recommendedName>
        <fullName evidence="5">RING-type domain-containing protein</fullName>
    </recommendedName>
</protein>
<keyword evidence="4" id="KW-0812">Transmembrane</keyword>
<keyword evidence="7" id="KW-1185">Reference proteome</keyword>
<keyword evidence="2" id="KW-0862">Zinc</keyword>
<dbReference type="SMART" id="SM00184">
    <property type="entry name" value="RING"/>
    <property type="match status" value="2"/>
</dbReference>
<feature type="domain" description="RING-type" evidence="5">
    <location>
        <begin position="106"/>
        <end position="150"/>
    </location>
</feature>
<keyword evidence="1 3" id="KW-0863">Zinc-finger</keyword>
<dbReference type="Gene3D" id="3.30.40.10">
    <property type="entry name" value="Zinc/RING finger domain, C3HC4 (zinc finger)"/>
    <property type="match status" value="2"/>
</dbReference>
<evidence type="ECO:0000313" key="6">
    <source>
        <dbReference type="EMBL" id="KRF99437.1"/>
    </source>
</evidence>
<gene>
    <name evidence="6" type="primary">Dwil\GK28077</name>
    <name evidence="6" type="ORF">Dwil_GK28077</name>
</gene>
<dbReference type="InterPro" id="IPR001841">
    <property type="entry name" value="Znf_RING"/>
</dbReference>
<accession>A0A0Q9X3D5</accession>
<dbReference type="InParanoid" id="A0A0Q9X3D5"/>
<organism evidence="6 7">
    <name type="scientific">Drosophila willistoni</name>
    <name type="common">Fruit fly</name>
    <dbReference type="NCBI Taxonomy" id="7260"/>
    <lineage>
        <taxon>Eukaryota</taxon>
        <taxon>Metazoa</taxon>
        <taxon>Ecdysozoa</taxon>
        <taxon>Arthropoda</taxon>
        <taxon>Hexapoda</taxon>
        <taxon>Insecta</taxon>
        <taxon>Pterygota</taxon>
        <taxon>Neoptera</taxon>
        <taxon>Endopterygota</taxon>
        <taxon>Diptera</taxon>
        <taxon>Brachycera</taxon>
        <taxon>Muscomorpha</taxon>
        <taxon>Ephydroidea</taxon>
        <taxon>Drosophilidae</taxon>
        <taxon>Drosophila</taxon>
        <taxon>Sophophora</taxon>
    </lineage>
</organism>
<dbReference type="InterPro" id="IPR013083">
    <property type="entry name" value="Znf_RING/FYVE/PHD"/>
</dbReference>